<reference evidence="2" key="1">
    <citation type="submission" date="2021-01" db="EMBL/GenBank/DDBJ databases">
        <title>KCTC 19127 draft genome.</title>
        <authorList>
            <person name="An D."/>
        </authorList>
    </citation>
    <scope>NUCLEOTIDE SEQUENCE</scope>
    <source>
        <strain evidence="2">KCTC 19127</strain>
    </source>
</reference>
<dbReference type="AlphaFoldDB" id="A0A938YHW1"/>
<dbReference type="Gene3D" id="3.40.50.300">
    <property type="entry name" value="P-loop containing nucleotide triphosphate hydrolases"/>
    <property type="match status" value="1"/>
</dbReference>
<dbReference type="EMBL" id="JAERWL010000014">
    <property type="protein sequence ID" value="MBM9477980.1"/>
    <property type="molecule type" value="Genomic_DNA"/>
</dbReference>
<keyword evidence="3" id="KW-1185">Reference proteome</keyword>
<dbReference type="SMART" id="SM00833">
    <property type="entry name" value="CobW_C"/>
    <property type="match status" value="1"/>
</dbReference>
<dbReference type="Pfam" id="PF07683">
    <property type="entry name" value="CobW_C"/>
    <property type="match status" value="1"/>
</dbReference>
<evidence type="ECO:0000313" key="3">
    <source>
        <dbReference type="Proteomes" id="UP000663801"/>
    </source>
</evidence>
<evidence type="ECO:0000313" key="2">
    <source>
        <dbReference type="EMBL" id="MBM9477980.1"/>
    </source>
</evidence>
<dbReference type="SUPFAM" id="SSF90002">
    <property type="entry name" value="Hypothetical protein YjiA, C-terminal domain"/>
    <property type="match status" value="1"/>
</dbReference>
<dbReference type="RefSeq" id="WP_205258099.1">
    <property type="nucleotide sequence ID" value="NZ_BAAAPV010000002.1"/>
</dbReference>
<gene>
    <name evidence="2" type="ORF">JL107_16140</name>
</gene>
<sequence length="351" mass="37246">MTVPVTMLSSIDTVLRDTAVFSVLTDLPGTGVLRQDLDPAAGTLRRVISDVTGIAQDETILLEHTCLGCAVRADLLPALRDMAASGRWERIVVALPVSAESAAASHALCDPRDAAELGVALASVVTVLDTDTAAHDVMGEDLLADRALALSVDDRRSVGEALAAQISHTDLVLTVGADEVGTTLADHLRGVRSHRFPLFGLDPAEWFTPRHVAAHARARLDPRTVAPPAAANAHGVWSLDLSSRRPLHPERFVARLGALSGGRVRSRGRFRLATRPDTVGVWNGAGGQLSIGDAGGWQGFTPSTRLVFTGLDEHRARITRAFAESLLTDAELASADWPGRADGLDDWLGAR</sequence>
<comment type="caution">
    <text evidence="2">The sequence shown here is derived from an EMBL/GenBank/DDBJ whole genome shotgun (WGS) entry which is preliminary data.</text>
</comment>
<feature type="domain" description="CobW C-terminal" evidence="1">
    <location>
        <begin position="236"/>
        <end position="326"/>
    </location>
</feature>
<dbReference type="InterPro" id="IPR051927">
    <property type="entry name" value="Zn_Chap_cDPG_Synth"/>
</dbReference>
<evidence type="ECO:0000259" key="1">
    <source>
        <dbReference type="SMART" id="SM00833"/>
    </source>
</evidence>
<name>A0A938YHW1_9ACTN</name>
<dbReference type="Proteomes" id="UP000663801">
    <property type="component" value="Unassembled WGS sequence"/>
</dbReference>
<dbReference type="InterPro" id="IPR011629">
    <property type="entry name" value="CobW-like_C"/>
</dbReference>
<protein>
    <submittedName>
        <fullName evidence="2">GTP-binding protein</fullName>
    </submittedName>
</protein>
<dbReference type="PANTHER" id="PTHR43603">
    <property type="entry name" value="COBW DOMAIN-CONTAINING PROTEIN DDB_G0274527"/>
    <property type="match status" value="1"/>
</dbReference>
<dbReference type="InterPro" id="IPR027417">
    <property type="entry name" value="P-loop_NTPase"/>
</dbReference>
<organism evidence="2 3">
    <name type="scientific">Nakamurella flavida</name>
    <dbReference type="NCBI Taxonomy" id="363630"/>
    <lineage>
        <taxon>Bacteria</taxon>
        <taxon>Bacillati</taxon>
        <taxon>Actinomycetota</taxon>
        <taxon>Actinomycetes</taxon>
        <taxon>Nakamurellales</taxon>
        <taxon>Nakamurellaceae</taxon>
        <taxon>Nakamurella</taxon>
    </lineage>
</organism>
<dbReference type="PANTHER" id="PTHR43603:SF1">
    <property type="entry name" value="ZINC-REGULATED GTPASE METALLOPROTEIN ACTIVATOR 1"/>
    <property type="match status" value="1"/>
</dbReference>
<proteinExistence type="predicted"/>
<accession>A0A938YHW1</accession>